<feature type="compositionally biased region" description="Basic and acidic residues" evidence="5">
    <location>
        <begin position="233"/>
        <end position="260"/>
    </location>
</feature>
<dbReference type="InterPro" id="IPR020097">
    <property type="entry name" value="PsdUridine_synth_TruA_a/b_dom"/>
</dbReference>
<dbReference type="GO" id="GO:0003723">
    <property type="term" value="F:RNA binding"/>
    <property type="evidence" value="ECO:0007669"/>
    <property type="project" value="InterPro"/>
</dbReference>
<protein>
    <recommendedName>
        <fullName evidence="4">tRNA pseudouridine synthase</fullName>
        <ecNumber evidence="4">5.4.99.12</ecNumber>
    </recommendedName>
</protein>
<comment type="similarity">
    <text evidence="1 4">Belongs to the tRNA pseudouridine synthase TruA family.</text>
</comment>
<dbReference type="GO" id="GO:0005737">
    <property type="term" value="C:cytoplasm"/>
    <property type="evidence" value="ECO:0007669"/>
    <property type="project" value="TreeGrafter"/>
</dbReference>
<dbReference type="PANTHER" id="PTHR11142">
    <property type="entry name" value="PSEUDOURIDYLATE SYNTHASE"/>
    <property type="match status" value="1"/>
</dbReference>
<evidence type="ECO:0000256" key="3">
    <source>
        <dbReference type="ARBA" id="ARBA00023235"/>
    </source>
</evidence>
<dbReference type="GO" id="GO:1990481">
    <property type="term" value="P:mRNA pseudouridine synthesis"/>
    <property type="evidence" value="ECO:0007669"/>
    <property type="project" value="TreeGrafter"/>
</dbReference>
<evidence type="ECO:0000256" key="4">
    <source>
        <dbReference type="RuleBase" id="RU003792"/>
    </source>
</evidence>
<feature type="compositionally biased region" description="Basic and acidic residues" evidence="5">
    <location>
        <begin position="269"/>
        <end position="284"/>
    </location>
</feature>
<dbReference type="InterPro" id="IPR020095">
    <property type="entry name" value="PsdUridine_synth_TruA_C"/>
</dbReference>
<dbReference type="InterPro" id="IPR020103">
    <property type="entry name" value="PsdUridine_synth_cat_dom_sf"/>
</dbReference>
<dbReference type="GO" id="GO:0160154">
    <property type="term" value="F:tRNA pseudouridine(38/39) synthase activity"/>
    <property type="evidence" value="ECO:0007669"/>
    <property type="project" value="Ensembl"/>
</dbReference>
<gene>
    <name evidence="6" type="primary">PUS3</name>
</gene>
<dbReference type="OrthoDB" id="25767at2759"/>
<keyword evidence="7" id="KW-1185">Reference proteome</keyword>
<dbReference type="SUPFAM" id="SSF55120">
    <property type="entry name" value="Pseudouridine synthase"/>
    <property type="match status" value="1"/>
</dbReference>
<dbReference type="OMA" id="ESADNCE"/>
<dbReference type="Pfam" id="PF01416">
    <property type="entry name" value="PseudoU_synth_1"/>
    <property type="match status" value="1"/>
</dbReference>
<evidence type="ECO:0000313" key="6">
    <source>
        <dbReference type="Ensembl" id="ENSCPBP00000015068.1"/>
    </source>
</evidence>
<dbReference type="FunFam" id="3.30.70.660:FF:000005">
    <property type="entry name" value="tRNA pseudouridine synthase"/>
    <property type="match status" value="1"/>
</dbReference>
<reference evidence="6" key="1">
    <citation type="submission" date="2025-08" db="UniProtKB">
        <authorList>
            <consortium name="Ensembl"/>
        </authorList>
    </citation>
    <scope>IDENTIFICATION</scope>
</reference>
<organism evidence="6 7">
    <name type="scientific">Chrysemys picta bellii</name>
    <name type="common">Western painted turtle</name>
    <name type="synonym">Emys bellii</name>
    <dbReference type="NCBI Taxonomy" id="8478"/>
    <lineage>
        <taxon>Eukaryota</taxon>
        <taxon>Metazoa</taxon>
        <taxon>Chordata</taxon>
        <taxon>Craniata</taxon>
        <taxon>Vertebrata</taxon>
        <taxon>Euteleostomi</taxon>
        <taxon>Archelosauria</taxon>
        <taxon>Testudinata</taxon>
        <taxon>Testudines</taxon>
        <taxon>Cryptodira</taxon>
        <taxon>Durocryptodira</taxon>
        <taxon>Testudinoidea</taxon>
        <taxon>Emydidae</taxon>
        <taxon>Chrysemys</taxon>
    </lineage>
</organism>
<sequence>MNAAAQKYVGTHDFRNLCKMDVANGVTNFQRTILTAQVQLVDRRGETGLQDPFQLYQFEVTGQAFLYHQVRCMMAILLLIGQSMENPEIIDELLDVEKNPRKPQYSMAVEFPLVLYDCEFENIQWIYDQEVQEFNVTHLQQLWANHAVKTHMLYNMLQGLDSAVIPTGTGPEKDRMVLWREVKPPVHNQVSSFIEGVKARTYKPLLARPKCEGLESRINHFVRRGRIELPHCREKETGADKEEHLETKRGHSDSAEKDSEVPGQAAKRVCVDTESKSSKRDLAT</sequence>
<dbReference type="AlphaFoldDB" id="A0A8C3G0G7"/>
<comment type="catalytic activity">
    <reaction evidence="4">
        <text>uridine(38/39/40) in tRNA = pseudouridine(38/39/40) in tRNA</text>
        <dbReference type="Rhea" id="RHEA:22376"/>
        <dbReference type="Rhea" id="RHEA-COMP:10085"/>
        <dbReference type="Rhea" id="RHEA-COMP:10087"/>
        <dbReference type="ChEBI" id="CHEBI:65314"/>
        <dbReference type="ChEBI" id="CHEBI:65315"/>
        <dbReference type="EC" id="5.4.99.12"/>
    </reaction>
</comment>
<dbReference type="InterPro" id="IPR001406">
    <property type="entry name" value="PsdUridine_synth_TruA"/>
</dbReference>
<keyword evidence="3 4" id="KW-0413">Isomerase</keyword>
<proteinExistence type="inferred from homology"/>
<evidence type="ECO:0000256" key="1">
    <source>
        <dbReference type="ARBA" id="ARBA00009375"/>
    </source>
</evidence>
<feature type="region of interest" description="Disordered" evidence="5">
    <location>
        <begin position="233"/>
        <end position="284"/>
    </location>
</feature>
<reference evidence="6" key="2">
    <citation type="submission" date="2025-09" db="UniProtKB">
        <authorList>
            <consortium name="Ensembl"/>
        </authorList>
    </citation>
    <scope>IDENTIFICATION</scope>
</reference>
<accession>A0A8C3G0G7</accession>
<evidence type="ECO:0000313" key="7">
    <source>
        <dbReference type="Proteomes" id="UP000694380"/>
    </source>
</evidence>
<dbReference type="GO" id="GO:0031119">
    <property type="term" value="P:tRNA pseudouridine synthesis"/>
    <property type="evidence" value="ECO:0007669"/>
    <property type="project" value="Ensembl"/>
</dbReference>
<evidence type="ECO:0000256" key="2">
    <source>
        <dbReference type="ARBA" id="ARBA00022694"/>
    </source>
</evidence>
<dbReference type="PANTHER" id="PTHR11142:SF5">
    <property type="entry name" value="TRNA PSEUDOURIDINE(38_39) SYNTHASE"/>
    <property type="match status" value="1"/>
</dbReference>
<dbReference type="EC" id="5.4.99.12" evidence="4"/>
<evidence type="ECO:0000256" key="5">
    <source>
        <dbReference type="SAM" id="MobiDB-lite"/>
    </source>
</evidence>
<dbReference type="Proteomes" id="UP000694380">
    <property type="component" value="Unplaced"/>
</dbReference>
<dbReference type="Ensembl" id="ENSCPBT00000017854.1">
    <property type="protein sequence ID" value="ENSCPBP00000015068.1"/>
    <property type="gene ID" value="ENSCPBG00000011173.1"/>
</dbReference>
<name>A0A8C3G0G7_CHRPI</name>
<dbReference type="GeneTree" id="ENSGT00950000183160"/>
<dbReference type="GO" id="GO:0160147">
    <property type="term" value="F:tRNA pseudouridine(38-40) synthase activity"/>
    <property type="evidence" value="ECO:0007669"/>
    <property type="project" value="UniProtKB-EC"/>
</dbReference>
<dbReference type="Gene3D" id="3.30.70.660">
    <property type="entry name" value="Pseudouridine synthase I, catalytic domain, C-terminal subdomain"/>
    <property type="match status" value="1"/>
</dbReference>
<dbReference type="GO" id="GO:0005634">
    <property type="term" value="C:nucleus"/>
    <property type="evidence" value="ECO:0007669"/>
    <property type="project" value="TreeGrafter"/>
</dbReference>
<keyword evidence="2 4" id="KW-0819">tRNA processing</keyword>